<sequence length="440" mass="48384">MTALIIIPIILIIALAWWIVTLRRVVPTNMVHILQYSRKTISYGKGQAGGNVYYEFPAWIPVFGITKRELPVSNFDLNLDAYEAYDQDRVPFVLDIKAFFRIADTNEAANKVGSFGELQDHLKGIVQGAVRSIMANAKLEDIMSERSVYGEKFTNAVSNQLHEWGVVPVKNIELMDIRDAKGEEVISNIMAKKKSDIEKESRIEVAKNRQIAKTAEIEAQRIIEVKAQDAAEAVGKRKAEVNQAVGIQDQIAQQEIASQAKLTKEKEMEVARVQEVKQAEIRRQAEIIKAEQEAKVITTIADANLSAKQKEASGIEAEGKAMAKAKELDQLASVTAQTELAAKIGENKPYQEYLIRIEQVRANQAVGIEQAKNLGKAQIKVIANAGDIDSGVNSVREVFSPKGGTAIGGMLEALANTDTGKALIKQFLDKSSSENPKASK</sequence>
<comment type="subcellular location">
    <subcellularLocation>
        <location evidence="1">Membrane</location>
        <topology evidence="1">Single-pass membrane protein</topology>
    </subcellularLocation>
</comment>
<name>A0ABU4WGR4_9BACT</name>
<dbReference type="SUPFAM" id="SSF117892">
    <property type="entry name" value="Band 7/SPFH domain"/>
    <property type="match status" value="1"/>
</dbReference>
<evidence type="ECO:0000313" key="3">
    <source>
        <dbReference type="EMBL" id="MDX8415463.1"/>
    </source>
</evidence>
<dbReference type="RefSeq" id="WP_370396911.1">
    <property type="nucleotide sequence ID" value="NZ_JALBUT010000004.1"/>
</dbReference>
<comment type="caution">
    <text evidence="3">The sequence shown here is derived from an EMBL/GenBank/DDBJ whole genome shotgun (WGS) entry which is preliminary data.</text>
</comment>
<dbReference type="InterPro" id="IPR001107">
    <property type="entry name" value="Band_7"/>
</dbReference>
<accession>A0ABU4WGR4</accession>
<dbReference type="EMBL" id="JALBUT010000004">
    <property type="protein sequence ID" value="MDX8415463.1"/>
    <property type="molecule type" value="Genomic_DNA"/>
</dbReference>
<evidence type="ECO:0000256" key="1">
    <source>
        <dbReference type="ARBA" id="ARBA00004167"/>
    </source>
</evidence>
<dbReference type="InterPro" id="IPR036013">
    <property type="entry name" value="Band_7/SPFH_dom_sf"/>
</dbReference>
<reference evidence="3 4" key="1">
    <citation type="submission" date="2022-03" db="EMBL/GenBank/DDBJ databases">
        <title>Novel taxa within the pig intestine.</title>
        <authorList>
            <person name="Wylensek D."/>
            <person name="Bishof K."/>
            <person name="Afrizal A."/>
            <person name="Clavel T."/>
        </authorList>
    </citation>
    <scope>NUCLEOTIDE SEQUENCE [LARGE SCALE GENOMIC DNA]</scope>
    <source>
        <strain evidence="3 4">CLA-KB-P66</strain>
    </source>
</reference>
<proteinExistence type="predicted"/>
<keyword evidence="4" id="KW-1185">Reference proteome</keyword>
<evidence type="ECO:0000259" key="2">
    <source>
        <dbReference type="Pfam" id="PF01145"/>
    </source>
</evidence>
<protein>
    <submittedName>
        <fullName evidence="3">SPFH domain-containing protein</fullName>
    </submittedName>
</protein>
<feature type="domain" description="Band 7" evidence="2">
    <location>
        <begin position="62"/>
        <end position="208"/>
    </location>
</feature>
<dbReference type="Proteomes" id="UP001275932">
    <property type="component" value="Unassembled WGS sequence"/>
</dbReference>
<gene>
    <name evidence="3" type="ORF">MOX91_04615</name>
</gene>
<organism evidence="3 4">
    <name type="scientific">Intestinicryptomonas porci</name>
    <dbReference type="NCBI Taxonomy" id="2926320"/>
    <lineage>
        <taxon>Bacteria</taxon>
        <taxon>Pseudomonadati</taxon>
        <taxon>Verrucomicrobiota</taxon>
        <taxon>Opitutia</taxon>
        <taxon>Opitutales</taxon>
        <taxon>Intestinicryptomonaceae</taxon>
        <taxon>Intestinicryptomonas</taxon>
    </lineage>
</organism>
<dbReference type="Gene3D" id="3.30.479.30">
    <property type="entry name" value="Band 7 domain"/>
    <property type="match status" value="1"/>
</dbReference>
<evidence type="ECO:0000313" key="4">
    <source>
        <dbReference type="Proteomes" id="UP001275932"/>
    </source>
</evidence>
<dbReference type="Pfam" id="PF01145">
    <property type="entry name" value="Band_7"/>
    <property type="match status" value="1"/>
</dbReference>